<gene>
    <name evidence="2" type="primary">rbfA</name>
    <name evidence="3" type="ORF">SAMN06265353_0485</name>
</gene>
<dbReference type="GO" id="GO:0030490">
    <property type="term" value="P:maturation of SSU-rRNA"/>
    <property type="evidence" value="ECO:0007669"/>
    <property type="project" value="UniProtKB-UniRule"/>
</dbReference>
<dbReference type="PANTHER" id="PTHR33515">
    <property type="entry name" value="RIBOSOME-BINDING FACTOR A, CHLOROPLASTIC-RELATED"/>
    <property type="match status" value="1"/>
</dbReference>
<dbReference type="HAMAP" id="MF_00003">
    <property type="entry name" value="RbfA"/>
    <property type="match status" value="1"/>
</dbReference>
<evidence type="ECO:0000256" key="2">
    <source>
        <dbReference type="HAMAP-Rule" id="MF_00003"/>
    </source>
</evidence>
<evidence type="ECO:0000256" key="1">
    <source>
        <dbReference type="ARBA" id="ARBA00022517"/>
    </source>
</evidence>
<dbReference type="Pfam" id="PF02033">
    <property type="entry name" value="RBFA"/>
    <property type="match status" value="1"/>
</dbReference>
<protein>
    <recommendedName>
        <fullName evidence="2">Ribosome-binding factor A</fullName>
    </recommendedName>
</protein>
<dbReference type="OrthoDB" id="14706at2"/>
<comment type="subcellular location">
    <subcellularLocation>
        <location evidence="2">Cytoplasm</location>
    </subcellularLocation>
</comment>
<dbReference type="InterPro" id="IPR000238">
    <property type="entry name" value="RbfA"/>
</dbReference>
<dbReference type="InterPro" id="IPR023799">
    <property type="entry name" value="RbfA_dom_sf"/>
</dbReference>
<dbReference type="GO" id="GO:0043024">
    <property type="term" value="F:ribosomal small subunit binding"/>
    <property type="evidence" value="ECO:0007669"/>
    <property type="project" value="TreeGrafter"/>
</dbReference>
<dbReference type="EMBL" id="OBEN01000001">
    <property type="protein sequence ID" value="SNZ12212.1"/>
    <property type="molecule type" value="Genomic_DNA"/>
</dbReference>
<dbReference type="Proteomes" id="UP000218627">
    <property type="component" value="Unassembled WGS sequence"/>
</dbReference>
<dbReference type="PROSITE" id="PS01319">
    <property type="entry name" value="RBFA"/>
    <property type="match status" value="1"/>
</dbReference>
<reference evidence="4" key="1">
    <citation type="submission" date="2017-09" db="EMBL/GenBank/DDBJ databases">
        <authorList>
            <person name="Varghese N."/>
            <person name="Submissions S."/>
        </authorList>
    </citation>
    <scope>NUCLEOTIDE SEQUENCE [LARGE SCALE GENOMIC DNA]</scope>
    <source>
        <strain evidence="4">DSM 2913</strain>
    </source>
</reference>
<dbReference type="AlphaFoldDB" id="A0A285NRS6"/>
<accession>A0A285NRS6</accession>
<comment type="function">
    <text evidence="2">One of several proteins that assist in the late maturation steps of the functional core of the 30S ribosomal subunit. Associates with free 30S ribosomal subunits (but not with 30S subunits that are part of 70S ribosomes or polysomes). Required for efficient processing of 16S rRNA. May interact with the 5'-terminal helix region of 16S rRNA.</text>
</comment>
<keyword evidence="1 2" id="KW-0690">Ribosome biogenesis</keyword>
<comment type="subunit">
    <text evidence="2">Monomer. Binds 30S ribosomal subunits, but not 50S ribosomal subunits or 70S ribosomes.</text>
</comment>
<dbReference type="NCBIfam" id="TIGR00082">
    <property type="entry name" value="rbfA"/>
    <property type="match status" value="1"/>
</dbReference>
<dbReference type="PANTHER" id="PTHR33515:SF1">
    <property type="entry name" value="RIBOSOME-BINDING FACTOR A, CHLOROPLASTIC-RELATED"/>
    <property type="match status" value="1"/>
</dbReference>
<keyword evidence="2" id="KW-0963">Cytoplasm</keyword>
<comment type="similarity">
    <text evidence="2">Belongs to the RbfA family.</text>
</comment>
<organism evidence="3 4">
    <name type="scientific">Hydrogenobacter hydrogenophilus</name>
    <dbReference type="NCBI Taxonomy" id="35835"/>
    <lineage>
        <taxon>Bacteria</taxon>
        <taxon>Pseudomonadati</taxon>
        <taxon>Aquificota</taxon>
        <taxon>Aquificia</taxon>
        <taxon>Aquificales</taxon>
        <taxon>Aquificaceae</taxon>
        <taxon>Hydrogenobacter</taxon>
    </lineage>
</organism>
<dbReference type="InterPro" id="IPR015946">
    <property type="entry name" value="KH_dom-like_a/b"/>
</dbReference>
<name>A0A285NRS6_9AQUI</name>
<dbReference type="RefSeq" id="WP_096600692.1">
    <property type="nucleotide sequence ID" value="NZ_OBEN01000001.1"/>
</dbReference>
<sequence length="105" mass="12320">MSRKKDRLSNLLKEEIAYILKHAQDPRLAMVVITRLELSQDLKHAKVYFTTIPEGAEKEVEKALQSARGYIKSQLMKNLRIKFVPDLVFKFDAELKAFEKLWEKL</sequence>
<dbReference type="Gene3D" id="3.30.300.20">
    <property type="match status" value="1"/>
</dbReference>
<dbReference type="SUPFAM" id="SSF89919">
    <property type="entry name" value="Ribosome-binding factor A, RbfA"/>
    <property type="match status" value="1"/>
</dbReference>
<proteinExistence type="inferred from homology"/>
<evidence type="ECO:0000313" key="4">
    <source>
        <dbReference type="Proteomes" id="UP000218627"/>
    </source>
</evidence>
<dbReference type="GO" id="GO:0005829">
    <property type="term" value="C:cytosol"/>
    <property type="evidence" value="ECO:0007669"/>
    <property type="project" value="TreeGrafter"/>
</dbReference>
<dbReference type="InterPro" id="IPR020053">
    <property type="entry name" value="Ribosome-bd_factorA_CS"/>
</dbReference>
<keyword evidence="4" id="KW-1185">Reference proteome</keyword>
<evidence type="ECO:0000313" key="3">
    <source>
        <dbReference type="EMBL" id="SNZ12212.1"/>
    </source>
</evidence>